<feature type="domain" description="Response regulatory" evidence="17">
    <location>
        <begin position="1215"/>
        <end position="1330"/>
    </location>
</feature>
<evidence type="ECO:0000259" key="17">
    <source>
        <dbReference type="PROSITE" id="PS50110"/>
    </source>
</evidence>
<proteinExistence type="predicted"/>
<dbReference type="FunFam" id="3.30.565.10:FF:000037">
    <property type="entry name" value="Hybrid sensor histidine kinase/response regulator"/>
    <property type="match status" value="1"/>
</dbReference>
<dbReference type="PROSITE" id="PS50110">
    <property type="entry name" value="RESPONSE_REGULATORY"/>
    <property type="match status" value="1"/>
</dbReference>
<keyword evidence="10" id="KW-0238">DNA-binding</keyword>
<keyword evidence="13" id="KW-1133">Transmembrane helix</keyword>
<dbReference type="SMART" id="SM00448">
    <property type="entry name" value="REC"/>
    <property type="match status" value="1"/>
</dbReference>
<dbReference type="InterPro" id="IPR011006">
    <property type="entry name" value="CheY-like_superfamily"/>
</dbReference>
<dbReference type="SUPFAM" id="SSF55874">
    <property type="entry name" value="ATPase domain of HSP90 chaperone/DNA topoisomerase II/histidine kinase"/>
    <property type="match status" value="1"/>
</dbReference>
<evidence type="ECO:0000256" key="13">
    <source>
        <dbReference type="SAM" id="Phobius"/>
    </source>
</evidence>
<keyword evidence="14" id="KW-0732">Signal</keyword>
<evidence type="ECO:0000256" key="11">
    <source>
        <dbReference type="ARBA" id="ARBA00023163"/>
    </source>
</evidence>
<dbReference type="Pfam" id="PF07494">
    <property type="entry name" value="Reg_prop"/>
    <property type="match status" value="5"/>
</dbReference>
<dbReference type="SUPFAM" id="SSF47384">
    <property type="entry name" value="Homodimeric domain of signal transducing histidine kinase"/>
    <property type="match status" value="1"/>
</dbReference>
<dbReference type="InterPro" id="IPR011047">
    <property type="entry name" value="Quinoprotein_ADH-like_sf"/>
</dbReference>
<dbReference type="GO" id="GO:0005524">
    <property type="term" value="F:ATP binding"/>
    <property type="evidence" value="ECO:0007669"/>
    <property type="project" value="UniProtKB-KW"/>
</dbReference>
<feature type="domain" description="Histidine kinase" evidence="16">
    <location>
        <begin position="951"/>
        <end position="1171"/>
    </location>
</feature>
<organism evidence="18 19">
    <name type="scientific">Candidatus Gallipaludibacter merdavium</name>
    <dbReference type="NCBI Taxonomy" id="2840839"/>
    <lineage>
        <taxon>Bacteria</taxon>
        <taxon>Pseudomonadati</taxon>
        <taxon>Bacteroidota</taxon>
        <taxon>Bacteroidia</taxon>
        <taxon>Bacteroidales</taxon>
        <taxon>Candidatus Gallipaludibacter</taxon>
    </lineage>
</organism>
<dbReference type="Pfam" id="PF00512">
    <property type="entry name" value="HisKA"/>
    <property type="match status" value="1"/>
</dbReference>
<reference evidence="18" key="2">
    <citation type="journal article" date="2021" name="PeerJ">
        <title>Extensive microbial diversity within the chicken gut microbiome revealed by metagenomics and culture.</title>
        <authorList>
            <person name="Gilroy R."/>
            <person name="Ravi A."/>
            <person name="Getino M."/>
            <person name="Pursley I."/>
            <person name="Horton D.L."/>
            <person name="Alikhan N.F."/>
            <person name="Baker D."/>
            <person name="Gharbi K."/>
            <person name="Hall N."/>
            <person name="Watson M."/>
            <person name="Adriaenssens E.M."/>
            <person name="Foster-Nyarko E."/>
            <person name="Jarju S."/>
            <person name="Secka A."/>
            <person name="Antonio M."/>
            <person name="Oren A."/>
            <person name="Chaudhuri R.R."/>
            <person name="La Ragione R."/>
            <person name="Hildebrand F."/>
            <person name="Pallen M.J."/>
        </authorList>
    </citation>
    <scope>NUCLEOTIDE SEQUENCE</scope>
    <source>
        <strain evidence="18">G3-3990</strain>
    </source>
</reference>
<feature type="signal peptide" evidence="14">
    <location>
        <begin position="1"/>
        <end position="17"/>
    </location>
</feature>
<dbReference type="EMBL" id="JADIMG010000006">
    <property type="protein sequence ID" value="MBO8458923.1"/>
    <property type="molecule type" value="Genomic_DNA"/>
</dbReference>
<evidence type="ECO:0000259" key="15">
    <source>
        <dbReference type="PROSITE" id="PS01124"/>
    </source>
</evidence>
<dbReference type="InterPro" id="IPR015943">
    <property type="entry name" value="WD40/YVTN_repeat-like_dom_sf"/>
</dbReference>
<dbReference type="InterPro" id="IPR005467">
    <property type="entry name" value="His_kinase_dom"/>
</dbReference>
<dbReference type="FunFam" id="1.10.287.130:FF:000045">
    <property type="entry name" value="Two-component system sensor histidine kinase/response regulator"/>
    <property type="match status" value="1"/>
</dbReference>
<dbReference type="Gene3D" id="3.40.50.2300">
    <property type="match status" value="1"/>
</dbReference>
<sequence length="1471" mass="168068">MKKYLFLLLFSSLLANAQVEYKFQHYSVNDGLSQNTVMSIMQDHKGFMWFGTWDGLSKFDGTQFTTYKSYPGDASEITTNRIDFLYEDKFGFIWMQTYDGRFHRFDPRLETFRSLPDKIESFSYSVQRDKFFLEANDGSIWIATKNEGLLCAVSDPSDGSLEIVQYAPQTDRPLSHNKVNFLIKDLKGTIWVGTDCGLNAIDSLGHVEQFFPNVEKETNRFYAACPTEKSIWFGAEKGILWRYTYTTGQFERIFLGTETRVSDIEVVLQRYVVITTETAGFFVYDALSSSIRQFSKENNRDIHTNCFFSVTQDSFGLIWLEADQPGIFRYQCQQASLKLFTPKVDAAHVSSIQPNLLIFEDINQRLWINPQGGGFSWYDRETDELRPFFNEPNSKDCRFSNLIHTAFSDKEGNLWMCTYNKGLEKIAAIETQFQLYKMDKEQNTLTSNEVRSVYELADGNVLIATKDGYTRCYDAQLQPIGVLCKDGSIQQNPHATAFRQLVYTIFQDSKGRIWLGTKGAGLFLLTKDETTGAYKLSHFQHSDLNKSSLSNDNVYSIVESKQGEIWIGTFGGGLNRAVENGGQIYFQHAQSGLEFYDLDKYSKVRCLFSDDEGILWVGTTAGLLQIELEKGGRYEVFYSSKIPGVASCLSDNNVHDIYQDKKGDIWIGTFGGGLNKLLKKATISEPAHFQAYTMKSSGAFNDIVLCILEDKFGNLWVSSENVISRFDVENNTFQNFNVLGGTSDSYFSEAAGAVFASNKLAFGSNKGLVVFDPIRILRSDDVPNIEFTRFQLFNQDVPVGVPGSPLKQSIGYTDKIVLNHKQSVFSIEYAALDMRTPDRIQYAFMLDGFEKEWNYVQSQRKATYTNLSKGTYQFRVKSTNKDGVWVNNDAVLTIVIKPSFWETPFAYILYVMLMIALLFMVYYITIQFNHKNTEVEIERQVMDNKLRFFTNISHELRTPLSLILGPVENILHNEKISPSVREQLLVVQSNTERMMRMINQILDFRKIQNKKMRLKIQPTHIDALVKNICANFNKEAQEKNINFTVQSTLNDTILWVDQDKIDIILYNLLSNAFKFTPDNRNITVRLEEDNENVRMYVQDEGIGISKDKHNALFSRFVSTSDTQKLGKFTIKGSGIGLNLVKELVDLHKGTIDVESAENKGTTFIVTFKKGKEHFDPQSVDFIVNDKMGSETANGEDVIDKHLGINLENTPKSQFTMLIVEDNQDMRNFLINLFKNNYKVLFAVDGKQGMEVALTNIPDLIITDLMMPEMDGLELTNALKSDEKTSHIPIILLTAKTAVESRLEALRFGADDYITKPFSPVYLEARVNNLLELRQKLQERYRNELLKLNPKKIEKDGVSPEEAFLAKLLDFMERNMDNNNLTVDDLVSEMALGRTVFFNKLKGLTGLSPVEFIREIRIKRAAQLLEDDRYNVTEVTYMVGMNDSRYFSKCFKAVFGMTPSEYKKNAKAKRDA</sequence>
<dbReference type="SUPFAM" id="SSF52172">
    <property type="entry name" value="CheY-like"/>
    <property type="match status" value="1"/>
</dbReference>
<accession>A0A9D9HS98</accession>
<comment type="caution">
    <text evidence="18">The sequence shown here is derived from an EMBL/GenBank/DDBJ whole genome shotgun (WGS) entry which is preliminary data.</text>
</comment>
<dbReference type="InterPro" id="IPR013783">
    <property type="entry name" value="Ig-like_fold"/>
</dbReference>
<dbReference type="InterPro" id="IPR003661">
    <property type="entry name" value="HisK_dim/P_dom"/>
</dbReference>
<comment type="catalytic activity">
    <reaction evidence="1">
        <text>ATP + protein L-histidine = ADP + protein N-phospho-L-histidine.</text>
        <dbReference type="EC" id="2.7.13.3"/>
    </reaction>
</comment>
<evidence type="ECO:0000256" key="12">
    <source>
        <dbReference type="PROSITE-ProRule" id="PRU00169"/>
    </source>
</evidence>
<dbReference type="PANTHER" id="PTHR43547">
    <property type="entry name" value="TWO-COMPONENT HISTIDINE KINASE"/>
    <property type="match status" value="1"/>
</dbReference>
<dbReference type="InterPro" id="IPR003594">
    <property type="entry name" value="HATPase_dom"/>
</dbReference>
<dbReference type="PRINTS" id="PR00344">
    <property type="entry name" value="BCTRLSENSOR"/>
</dbReference>
<evidence type="ECO:0000256" key="10">
    <source>
        <dbReference type="ARBA" id="ARBA00023125"/>
    </source>
</evidence>
<dbReference type="GO" id="GO:0043565">
    <property type="term" value="F:sequence-specific DNA binding"/>
    <property type="evidence" value="ECO:0007669"/>
    <property type="project" value="InterPro"/>
</dbReference>
<keyword evidence="13" id="KW-0472">Membrane</keyword>
<evidence type="ECO:0000256" key="4">
    <source>
        <dbReference type="ARBA" id="ARBA00022679"/>
    </source>
</evidence>
<evidence type="ECO:0000256" key="2">
    <source>
        <dbReference type="ARBA" id="ARBA00012438"/>
    </source>
</evidence>
<dbReference type="SUPFAM" id="SSF50998">
    <property type="entry name" value="Quinoprotein alcohol dehydrogenase-like"/>
    <property type="match status" value="1"/>
</dbReference>
<evidence type="ECO:0000256" key="14">
    <source>
        <dbReference type="SAM" id="SignalP"/>
    </source>
</evidence>
<dbReference type="Gene3D" id="2.60.40.10">
    <property type="entry name" value="Immunoglobulins"/>
    <property type="match status" value="1"/>
</dbReference>
<dbReference type="EC" id="2.7.13.3" evidence="2"/>
<reference evidence="18" key="1">
    <citation type="submission" date="2020-10" db="EMBL/GenBank/DDBJ databases">
        <authorList>
            <person name="Gilroy R."/>
        </authorList>
    </citation>
    <scope>NUCLEOTIDE SEQUENCE</scope>
    <source>
        <strain evidence="18">G3-3990</strain>
    </source>
</reference>
<evidence type="ECO:0000313" key="19">
    <source>
        <dbReference type="Proteomes" id="UP000823641"/>
    </source>
</evidence>
<dbReference type="InterPro" id="IPR011110">
    <property type="entry name" value="Reg_prop"/>
</dbReference>
<dbReference type="GO" id="GO:0000155">
    <property type="term" value="F:phosphorelay sensor kinase activity"/>
    <property type="evidence" value="ECO:0007669"/>
    <property type="project" value="InterPro"/>
</dbReference>
<keyword evidence="6" id="KW-0418">Kinase</keyword>
<evidence type="ECO:0000256" key="1">
    <source>
        <dbReference type="ARBA" id="ARBA00000085"/>
    </source>
</evidence>
<feature type="domain" description="HTH araC/xylS-type" evidence="15">
    <location>
        <begin position="1365"/>
        <end position="1464"/>
    </location>
</feature>
<evidence type="ECO:0000256" key="7">
    <source>
        <dbReference type="ARBA" id="ARBA00022840"/>
    </source>
</evidence>
<evidence type="ECO:0000256" key="8">
    <source>
        <dbReference type="ARBA" id="ARBA00023012"/>
    </source>
</evidence>
<dbReference type="SMART" id="SM00388">
    <property type="entry name" value="HisKA"/>
    <property type="match status" value="1"/>
</dbReference>
<keyword evidence="5" id="KW-0547">Nucleotide-binding</keyword>
<dbReference type="Gene3D" id="1.10.287.130">
    <property type="match status" value="1"/>
</dbReference>
<dbReference type="GO" id="GO:0003700">
    <property type="term" value="F:DNA-binding transcription factor activity"/>
    <property type="evidence" value="ECO:0007669"/>
    <property type="project" value="InterPro"/>
</dbReference>
<dbReference type="Gene3D" id="1.10.10.60">
    <property type="entry name" value="Homeodomain-like"/>
    <property type="match status" value="1"/>
</dbReference>
<keyword evidence="7" id="KW-0067">ATP-binding</keyword>
<dbReference type="Gene3D" id="3.30.565.10">
    <property type="entry name" value="Histidine kinase-like ATPase, C-terminal domain"/>
    <property type="match status" value="1"/>
</dbReference>
<dbReference type="PANTHER" id="PTHR43547:SF2">
    <property type="entry name" value="HYBRID SIGNAL TRANSDUCTION HISTIDINE KINASE C"/>
    <property type="match status" value="1"/>
</dbReference>
<evidence type="ECO:0000259" key="16">
    <source>
        <dbReference type="PROSITE" id="PS50109"/>
    </source>
</evidence>
<evidence type="ECO:0000256" key="5">
    <source>
        <dbReference type="ARBA" id="ARBA00022741"/>
    </source>
</evidence>
<keyword evidence="13" id="KW-0812">Transmembrane</keyword>
<dbReference type="PROSITE" id="PS01124">
    <property type="entry name" value="HTH_ARAC_FAMILY_2"/>
    <property type="match status" value="1"/>
</dbReference>
<dbReference type="InterPro" id="IPR009057">
    <property type="entry name" value="Homeodomain-like_sf"/>
</dbReference>
<dbReference type="InterPro" id="IPR036890">
    <property type="entry name" value="HATPase_C_sf"/>
</dbReference>
<keyword evidence="8" id="KW-0902">Two-component regulatory system</keyword>
<keyword evidence="4" id="KW-0808">Transferase</keyword>
<dbReference type="InterPro" id="IPR018062">
    <property type="entry name" value="HTH_AraC-typ_CS"/>
</dbReference>
<dbReference type="InterPro" id="IPR018060">
    <property type="entry name" value="HTH_AraC"/>
</dbReference>
<dbReference type="InterPro" id="IPR001789">
    <property type="entry name" value="Sig_transdc_resp-reg_receiver"/>
</dbReference>
<evidence type="ECO:0000256" key="9">
    <source>
        <dbReference type="ARBA" id="ARBA00023015"/>
    </source>
</evidence>
<dbReference type="InterPro" id="IPR004358">
    <property type="entry name" value="Sig_transdc_His_kin-like_C"/>
</dbReference>
<feature type="chain" id="PRO_5038877630" description="histidine kinase" evidence="14">
    <location>
        <begin position="18"/>
        <end position="1471"/>
    </location>
</feature>
<dbReference type="SUPFAM" id="SSF63829">
    <property type="entry name" value="Calcium-dependent phosphotriesterase"/>
    <property type="match status" value="2"/>
</dbReference>
<dbReference type="Gene3D" id="2.130.10.10">
    <property type="entry name" value="YVTN repeat-like/Quinoprotein amine dehydrogenase"/>
    <property type="match status" value="3"/>
</dbReference>
<dbReference type="Pfam" id="PF07495">
    <property type="entry name" value="Y_Y_Y"/>
    <property type="match status" value="1"/>
</dbReference>
<evidence type="ECO:0000313" key="18">
    <source>
        <dbReference type="EMBL" id="MBO8458923.1"/>
    </source>
</evidence>
<dbReference type="PROSITE" id="PS00041">
    <property type="entry name" value="HTH_ARAC_FAMILY_1"/>
    <property type="match status" value="1"/>
</dbReference>
<dbReference type="Proteomes" id="UP000823641">
    <property type="component" value="Unassembled WGS sequence"/>
</dbReference>
<evidence type="ECO:0000256" key="3">
    <source>
        <dbReference type="ARBA" id="ARBA00022553"/>
    </source>
</evidence>
<feature type="modified residue" description="4-aspartylphosphate" evidence="12">
    <location>
        <position position="1263"/>
    </location>
</feature>
<gene>
    <name evidence="18" type="ORF">IAA73_01100</name>
</gene>
<dbReference type="CDD" id="cd17574">
    <property type="entry name" value="REC_OmpR"/>
    <property type="match status" value="1"/>
</dbReference>
<feature type="transmembrane region" description="Helical" evidence="13">
    <location>
        <begin position="905"/>
        <end position="924"/>
    </location>
</feature>
<dbReference type="SMART" id="SM00387">
    <property type="entry name" value="HATPase_c"/>
    <property type="match status" value="1"/>
</dbReference>
<dbReference type="PROSITE" id="PS50109">
    <property type="entry name" value="HIS_KIN"/>
    <property type="match status" value="1"/>
</dbReference>
<dbReference type="CDD" id="cd00082">
    <property type="entry name" value="HisKA"/>
    <property type="match status" value="1"/>
</dbReference>
<protein>
    <recommendedName>
        <fullName evidence="2">histidine kinase</fullName>
        <ecNumber evidence="2">2.7.13.3</ecNumber>
    </recommendedName>
</protein>
<evidence type="ECO:0000256" key="6">
    <source>
        <dbReference type="ARBA" id="ARBA00022777"/>
    </source>
</evidence>
<dbReference type="InterPro" id="IPR011123">
    <property type="entry name" value="Y_Y_Y"/>
</dbReference>
<dbReference type="Pfam" id="PF12833">
    <property type="entry name" value="HTH_18"/>
    <property type="match status" value="1"/>
</dbReference>
<keyword evidence="11" id="KW-0804">Transcription</keyword>
<dbReference type="FunFam" id="2.60.40.10:FF:000791">
    <property type="entry name" value="Two-component system sensor histidine kinase/response regulator"/>
    <property type="match status" value="1"/>
</dbReference>
<dbReference type="SUPFAM" id="SSF46689">
    <property type="entry name" value="Homeodomain-like"/>
    <property type="match status" value="1"/>
</dbReference>
<dbReference type="InterPro" id="IPR036097">
    <property type="entry name" value="HisK_dim/P_sf"/>
</dbReference>
<dbReference type="SMART" id="SM00342">
    <property type="entry name" value="HTH_ARAC"/>
    <property type="match status" value="1"/>
</dbReference>
<dbReference type="Pfam" id="PF00072">
    <property type="entry name" value="Response_reg"/>
    <property type="match status" value="1"/>
</dbReference>
<name>A0A9D9HS98_9BACT</name>
<keyword evidence="3 12" id="KW-0597">Phosphoprotein</keyword>
<keyword evidence="9" id="KW-0805">Transcription regulation</keyword>
<dbReference type="Pfam" id="PF02518">
    <property type="entry name" value="HATPase_c"/>
    <property type="match status" value="1"/>
</dbReference>